<evidence type="ECO:0000256" key="3">
    <source>
        <dbReference type="ARBA" id="ARBA00022771"/>
    </source>
</evidence>
<keyword evidence="3" id="KW-0863">Zinc-finger</keyword>
<dbReference type="EMBL" id="LR881466">
    <property type="protein sequence ID" value="CAD5314628.1"/>
    <property type="molecule type" value="Genomic_DNA"/>
</dbReference>
<evidence type="ECO:0000256" key="4">
    <source>
        <dbReference type="ARBA" id="ARBA00022833"/>
    </source>
</evidence>
<dbReference type="Proteomes" id="UP000516314">
    <property type="component" value="Chromosome 1"/>
</dbReference>
<reference evidence="7 8" key="1">
    <citation type="submission" date="2020-09" db="EMBL/GenBank/DDBJ databases">
        <authorList>
            <person name="Ashkenazy H."/>
        </authorList>
    </citation>
    <scope>NUCLEOTIDE SEQUENCE [LARGE SCALE GENOMIC DNA]</scope>
    <source>
        <strain evidence="8">cv. Cdm-0</strain>
    </source>
</reference>
<evidence type="ECO:0000256" key="2">
    <source>
        <dbReference type="ARBA" id="ARBA00022723"/>
    </source>
</evidence>
<dbReference type="InterPro" id="IPR012337">
    <property type="entry name" value="RNaseH-like_sf"/>
</dbReference>
<sequence>MTASSSRNNMEDLDWESKIAAEEEMMMDDDDDIDSTHEQSSEIPEGNSQENSRKRRKKTSEMWKHFTQAGKGDDGKNRVKYYSYYTRNTEATDVVKTWDSEKNKLKMDLAKIQSRICLAFDCWTAIAGEGYITLTAHYVDESWTLNSKILSFCDIPPPHTSDALATKIHECLKEWGIEENIFTLTLDNALANDTMQEILKERLNLDDNLLCGGELFHVQCCAHILNLIVQDGLKIISGALTKIRDSVKCVKASKARGLAFQQCVEGDQGVVLSLDVQTRWNSMFLMLEKALNYKRVFNRLRVVDKCYKTCPLNEEWERGTKICDILRLNVC</sequence>
<organism evidence="7 8">
    <name type="scientific">Arabidopsis thaliana</name>
    <name type="common">Mouse-ear cress</name>
    <dbReference type="NCBI Taxonomy" id="3702"/>
    <lineage>
        <taxon>Eukaryota</taxon>
        <taxon>Viridiplantae</taxon>
        <taxon>Streptophyta</taxon>
        <taxon>Embryophyta</taxon>
        <taxon>Tracheophyta</taxon>
        <taxon>Spermatophyta</taxon>
        <taxon>Magnoliopsida</taxon>
        <taxon>eudicotyledons</taxon>
        <taxon>Gunneridae</taxon>
        <taxon>Pentapetalae</taxon>
        <taxon>rosids</taxon>
        <taxon>malvids</taxon>
        <taxon>Brassicales</taxon>
        <taxon>Brassicaceae</taxon>
        <taxon>Camelineae</taxon>
        <taxon>Arabidopsis</taxon>
    </lineage>
</organism>
<dbReference type="GO" id="GO:0005634">
    <property type="term" value="C:nucleus"/>
    <property type="evidence" value="ECO:0007669"/>
    <property type="project" value="UniProtKB-SubCell"/>
</dbReference>
<dbReference type="InterPro" id="IPR052035">
    <property type="entry name" value="ZnF_BED_domain_contain"/>
</dbReference>
<dbReference type="PANTHER" id="PTHR46481:SF10">
    <property type="entry name" value="ZINC FINGER BED DOMAIN-CONTAINING PROTEIN 39"/>
    <property type="match status" value="1"/>
</dbReference>
<comment type="subcellular location">
    <subcellularLocation>
        <location evidence="1">Nucleus</location>
    </subcellularLocation>
</comment>
<evidence type="ECO:0000256" key="5">
    <source>
        <dbReference type="ARBA" id="ARBA00023242"/>
    </source>
</evidence>
<evidence type="ECO:0000256" key="6">
    <source>
        <dbReference type="SAM" id="MobiDB-lite"/>
    </source>
</evidence>
<dbReference type="AlphaFoldDB" id="A0A7G2E1X4"/>
<keyword evidence="5" id="KW-0539">Nucleus</keyword>
<name>A0A7G2E1X4_ARATH</name>
<dbReference type="GO" id="GO:0008270">
    <property type="term" value="F:zinc ion binding"/>
    <property type="evidence" value="ECO:0007669"/>
    <property type="project" value="UniProtKB-KW"/>
</dbReference>
<evidence type="ECO:0000313" key="8">
    <source>
        <dbReference type="Proteomes" id="UP000516314"/>
    </source>
</evidence>
<evidence type="ECO:0000256" key="1">
    <source>
        <dbReference type="ARBA" id="ARBA00004123"/>
    </source>
</evidence>
<keyword evidence="4" id="KW-0862">Zinc</keyword>
<accession>A0A7G2E1X4</accession>
<proteinExistence type="predicted"/>
<evidence type="ECO:0000313" key="7">
    <source>
        <dbReference type="EMBL" id="CAD5314628.1"/>
    </source>
</evidence>
<protein>
    <submittedName>
        <fullName evidence="7">(thale cress) hypothetical protein</fullName>
    </submittedName>
</protein>
<keyword evidence="2" id="KW-0479">Metal-binding</keyword>
<feature type="compositionally biased region" description="Acidic residues" evidence="6">
    <location>
        <begin position="22"/>
        <end position="33"/>
    </location>
</feature>
<dbReference type="PANTHER" id="PTHR46481">
    <property type="entry name" value="ZINC FINGER BED DOMAIN-CONTAINING PROTEIN 4"/>
    <property type="match status" value="1"/>
</dbReference>
<gene>
    <name evidence="7" type="ORF">AT9943_LOCUS3052</name>
</gene>
<feature type="region of interest" description="Disordered" evidence="6">
    <location>
        <begin position="1"/>
        <end position="61"/>
    </location>
</feature>
<dbReference type="SUPFAM" id="SSF53098">
    <property type="entry name" value="Ribonuclease H-like"/>
    <property type="match status" value="1"/>
</dbReference>